<reference evidence="8 9" key="1">
    <citation type="submission" date="2021-03" db="EMBL/GenBank/DDBJ databases">
        <title>Enterococcal diversity collection.</title>
        <authorList>
            <person name="Gilmore M.S."/>
            <person name="Schwartzman J."/>
            <person name="Van Tyne D."/>
            <person name="Martin M."/>
            <person name="Earl A.M."/>
            <person name="Manson A.L."/>
            <person name="Straub T."/>
            <person name="Salamzade R."/>
            <person name="Saavedra J."/>
            <person name="Lebreton F."/>
            <person name="Prichula J."/>
            <person name="Schaufler K."/>
            <person name="Gaca A."/>
            <person name="Sgardioli B."/>
            <person name="Wagenaar J."/>
            <person name="Strong T."/>
        </authorList>
    </citation>
    <scope>NUCLEOTIDE SEQUENCE [LARGE SCALE GENOMIC DNA]</scope>
    <source>
        <strain evidence="8 9">MJM12</strain>
    </source>
</reference>
<keyword evidence="2 8" id="KW-0808">Transferase</keyword>
<keyword evidence="6" id="KW-0804">Transcription</keyword>
<keyword evidence="2 8" id="KW-0032">Aminotransferase</keyword>
<proteinExistence type="inferred from homology"/>
<protein>
    <submittedName>
        <fullName evidence="8">PLP-dependent aminotransferase family protein</fullName>
    </submittedName>
</protein>
<evidence type="ECO:0000256" key="2">
    <source>
        <dbReference type="ARBA" id="ARBA00022576"/>
    </source>
</evidence>
<comment type="caution">
    <text evidence="8">The sequence shown here is derived from an EMBL/GenBank/DDBJ whole genome shotgun (WGS) entry which is preliminary data.</text>
</comment>
<name>A0ABS3H6X9_9ENTE</name>
<evidence type="ECO:0000256" key="6">
    <source>
        <dbReference type="ARBA" id="ARBA00023163"/>
    </source>
</evidence>
<dbReference type="InterPro" id="IPR004839">
    <property type="entry name" value="Aminotransferase_I/II_large"/>
</dbReference>
<evidence type="ECO:0000259" key="7">
    <source>
        <dbReference type="PROSITE" id="PS50949"/>
    </source>
</evidence>
<dbReference type="SUPFAM" id="SSF53383">
    <property type="entry name" value="PLP-dependent transferases"/>
    <property type="match status" value="1"/>
</dbReference>
<keyword evidence="9" id="KW-1185">Reference proteome</keyword>
<dbReference type="PANTHER" id="PTHR46577:SF2">
    <property type="entry name" value="TRANSCRIPTIONAL REGULATORY PROTEIN"/>
    <property type="match status" value="1"/>
</dbReference>
<comment type="similarity">
    <text evidence="1">In the C-terminal section; belongs to the class-I pyridoxal-phosphate-dependent aminotransferase family.</text>
</comment>
<keyword evidence="3" id="KW-0663">Pyridoxal phosphate</keyword>
<dbReference type="SMART" id="SM00345">
    <property type="entry name" value="HTH_GNTR"/>
    <property type="match status" value="1"/>
</dbReference>
<dbReference type="GO" id="GO:0008483">
    <property type="term" value="F:transaminase activity"/>
    <property type="evidence" value="ECO:0007669"/>
    <property type="project" value="UniProtKB-KW"/>
</dbReference>
<gene>
    <name evidence="8" type="ORF">JZO76_06640</name>
</gene>
<evidence type="ECO:0000256" key="1">
    <source>
        <dbReference type="ARBA" id="ARBA00005384"/>
    </source>
</evidence>
<dbReference type="InterPro" id="IPR051446">
    <property type="entry name" value="HTH_trans_reg/aminotransferase"/>
</dbReference>
<dbReference type="PROSITE" id="PS50949">
    <property type="entry name" value="HTH_GNTR"/>
    <property type="match status" value="1"/>
</dbReference>
<keyword evidence="5" id="KW-0238">DNA-binding</keyword>
<dbReference type="RefSeq" id="WP_206903371.1">
    <property type="nucleotide sequence ID" value="NZ_JAFLVT010000008.1"/>
</dbReference>
<dbReference type="Gene3D" id="1.10.10.10">
    <property type="entry name" value="Winged helix-like DNA-binding domain superfamily/Winged helix DNA-binding domain"/>
    <property type="match status" value="1"/>
</dbReference>
<feature type="domain" description="HTH gntR-type" evidence="7">
    <location>
        <begin position="9"/>
        <end position="77"/>
    </location>
</feature>
<keyword evidence="4" id="KW-0805">Transcription regulation</keyword>
<dbReference type="CDD" id="cd07377">
    <property type="entry name" value="WHTH_GntR"/>
    <property type="match status" value="1"/>
</dbReference>
<dbReference type="SUPFAM" id="SSF46785">
    <property type="entry name" value="Winged helix' DNA-binding domain"/>
    <property type="match status" value="1"/>
</dbReference>
<dbReference type="InterPro" id="IPR036388">
    <property type="entry name" value="WH-like_DNA-bd_sf"/>
</dbReference>
<dbReference type="InterPro" id="IPR015422">
    <property type="entry name" value="PyrdxlP-dep_Trfase_small"/>
</dbReference>
<dbReference type="Pfam" id="PF00392">
    <property type="entry name" value="GntR"/>
    <property type="match status" value="1"/>
</dbReference>
<dbReference type="InterPro" id="IPR015424">
    <property type="entry name" value="PyrdxlP-dep_Trfase"/>
</dbReference>
<evidence type="ECO:0000256" key="5">
    <source>
        <dbReference type="ARBA" id="ARBA00023125"/>
    </source>
</evidence>
<dbReference type="Pfam" id="PF00155">
    <property type="entry name" value="Aminotran_1_2"/>
    <property type="match status" value="1"/>
</dbReference>
<evidence type="ECO:0000256" key="4">
    <source>
        <dbReference type="ARBA" id="ARBA00023015"/>
    </source>
</evidence>
<dbReference type="EMBL" id="JAFLVT010000008">
    <property type="protein sequence ID" value="MBO0449214.1"/>
    <property type="molecule type" value="Genomic_DNA"/>
</dbReference>
<sequence length="477" mass="54644">MTLNRKSKTPLFQQLMEVIIAEIESGKLAPGDRLMPERKMADFYHVNRSTVNHALEELTSLGWLVRKQGSGTEVAKGRWGSRQAPQFQWQHLLASRSQQDPYSKAQNQLRKNLQTIDLANGELPQDLIPAFKFPALSWDQIIKEEKNLRDTGYLPLKATITKKLAQKFQLSLKNQDLLITAGSTQGISLILQTLLQPGDVIATEDPSFLFALPLFQSLGLRLEGIATDHEGIMPSELEKQILAKKVKLLYLNPTFQNPTSRCLSYERRLKIIEICRKYYVPIIEDDIFGELDFTTPIPKLKEIAPEQVLYLGSLSKIFGSSIKIGWLLAPKNLISSLANTKKSLDSETNLFTQILANIALSSPEYDTQHAQLIKELEQRSQLLCETFAPFKTDWEFTKIKGGLYYWFTWQHQNLNRKDWQLFFEENLLVAPSFFFSNDTMSMRINYTQLTPELVTTLAEKMERITRKLLRKTPSTKA</sequence>
<dbReference type="Gene3D" id="3.90.1150.10">
    <property type="entry name" value="Aspartate Aminotransferase, domain 1"/>
    <property type="match status" value="1"/>
</dbReference>
<evidence type="ECO:0000313" key="8">
    <source>
        <dbReference type="EMBL" id="MBO0449214.1"/>
    </source>
</evidence>
<organism evidence="8 9">
    <name type="scientific">Candidatus Enterococcus myersii</name>
    <dbReference type="NCBI Taxonomy" id="2815322"/>
    <lineage>
        <taxon>Bacteria</taxon>
        <taxon>Bacillati</taxon>
        <taxon>Bacillota</taxon>
        <taxon>Bacilli</taxon>
        <taxon>Lactobacillales</taxon>
        <taxon>Enterococcaceae</taxon>
        <taxon>Enterococcus</taxon>
    </lineage>
</organism>
<evidence type="ECO:0000313" key="9">
    <source>
        <dbReference type="Proteomes" id="UP000664256"/>
    </source>
</evidence>
<evidence type="ECO:0000256" key="3">
    <source>
        <dbReference type="ARBA" id="ARBA00022898"/>
    </source>
</evidence>
<dbReference type="InterPro" id="IPR015421">
    <property type="entry name" value="PyrdxlP-dep_Trfase_major"/>
</dbReference>
<dbReference type="Gene3D" id="3.40.640.10">
    <property type="entry name" value="Type I PLP-dependent aspartate aminotransferase-like (Major domain)"/>
    <property type="match status" value="1"/>
</dbReference>
<accession>A0ABS3H6X9</accession>
<dbReference type="InterPro" id="IPR000524">
    <property type="entry name" value="Tscrpt_reg_HTH_GntR"/>
</dbReference>
<dbReference type="Proteomes" id="UP000664256">
    <property type="component" value="Unassembled WGS sequence"/>
</dbReference>
<dbReference type="PANTHER" id="PTHR46577">
    <property type="entry name" value="HTH-TYPE TRANSCRIPTIONAL REGULATORY PROTEIN GABR"/>
    <property type="match status" value="1"/>
</dbReference>
<dbReference type="CDD" id="cd00609">
    <property type="entry name" value="AAT_like"/>
    <property type="match status" value="1"/>
</dbReference>
<dbReference type="InterPro" id="IPR036390">
    <property type="entry name" value="WH_DNA-bd_sf"/>
</dbReference>